<gene>
    <name evidence="1" type="ORF">TR120437</name>
</gene>
<proteinExistence type="predicted"/>
<name>A0A0V0J1X6_SCHSO</name>
<dbReference type="AlphaFoldDB" id="A0A0V0J1X6"/>
<accession>A0A0V0J1X6</accession>
<organism evidence="1">
    <name type="scientific">Schistocephalus solidus</name>
    <name type="common">Tapeworm</name>
    <dbReference type="NCBI Taxonomy" id="70667"/>
    <lineage>
        <taxon>Eukaryota</taxon>
        <taxon>Metazoa</taxon>
        <taxon>Spiralia</taxon>
        <taxon>Lophotrochozoa</taxon>
        <taxon>Platyhelminthes</taxon>
        <taxon>Cestoda</taxon>
        <taxon>Eucestoda</taxon>
        <taxon>Diphyllobothriidea</taxon>
        <taxon>Diphyllobothriidae</taxon>
        <taxon>Schistocephalus</taxon>
    </lineage>
</organism>
<evidence type="ECO:0000313" key="1">
    <source>
        <dbReference type="EMBL" id="JAP59688.1"/>
    </source>
</evidence>
<protein>
    <submittedName>
        <fullName evidence="1">Uncharacterized protein</fullName>
    </submittedName>
</protein>
<reference evidence="1" key="1">
    <citation type="submission" date="2016-01" db="EMBL/GenBank/DDBJ databases">
        <title>Reference transcriptome for the parasite Schistocephalus solidus: insights into the molecular evolution of parasitism.</title>
        <authorList>
            <person name="Hebert F.O."/>
            <person name="Grambauer S."/>
            <person name="Barber I."/>
            <person name="Landry C.R."/>
            <person name="Aubin-Horth N."/>
        </authorList>
    </citation>
    <scope>NUCLEOTIDE SEQUENCE</scope>
</reference>
<dbReference type="EMBL" id="GEEE01003537">
    <property type="protein sequence ID" value="JAP59688.1"/>
    <property type="molecule type" value="Transcribed_RNA"/>
</dbReference>
<feature type="non-terminal residue" evidence="1">
    <location>
        <position position="135"/>
    </location>
</feature>
<sequence>MLRCEHTFVSSNIYYDKVVVEEQLEQKNQLLFINGFITQMKSPPRDFKINYLSVDVDREAKVARHPINFGLCKRVCNLSVDLLSYSDRPWISLISSRRRLISAFASTSDKLFLQVRRFGLRFGSSSSPISPATTS</sequence>